<feature type="compositionally biased region" description="Low complexity" evidence="1">
    <location>
        <begin position="77"/>
        <end position="132"/>
    </location>
</feature>
<evidence type="ECO:0000256" key="1">
    <source>
        <dbReference type="SAM" id="MobiDB-lite"/>
    </source>
</evidence>
<accession>A0A8J3UFV6</accession>
<name>A0A8J3UFV6_9ACTN</name>
<dbReference type="PANTHER" id="PTHR24637">
    <property type="entry name" value="COLLAGEN"/>
    <property type="match status" value="1"/>
</dbReference>
<dbReference type="AlphaFoldDB" id="A0A8J3UFV6"/>
<dbReference type="Proteomes" id="UP000622547">
    <property type="component" value="Unassembled WGS sequence"/>
</dbReference>
<feature type="region of interest" description="Disordered" evidence="1">
    <location>
        <begin position="60"/>
        <end position="133"/>
    </location>
</feature>
<dbReference type="RefSeq" id="WP_275412835.1">
    <property type="nucleotide sequence ID" value="NZ_BAABHI010000009.1"/>
</dbReference>
<proteinExistence type="predicted"/>
<protein>
    <recommendedName>
        <fullName evidence="4">Collagen triple helix repeat-containing protein</fullName>
    </recommendedName>
</protein>
<dbReference type="EMBL" id="BOOP01000013">
    <property type="protein sequence ID" value="GII38205.1"/>
    <property type="molecule type" value="Genomic_DNA"/>
</dbReference>
<reference evidence="2 3" key="1">
    <citation type="submission" date="2021-01" db="EMBL/GenBank/DDBJ databases">
        <title>Whole genome shotgun sequence of Planotetraspora phitsanulokensis NBRC 104273.</title>
        <authorList>
            <person name="Komaki H."/>
            <person name="Tamura T."/>
        </authorList>
    </citation>
    <scope>NUCLEOTIDE SEQUENCE [LARGE SCALE GENOMIC DNA]</scope>
    <source>
        <strain evidence="2 3">NBRC 104273</strain>
    </source>
</reference>
<evidence type="ECO:0000313" key="2">
    <source>
        <dbReference type="EMBL" id="GII38205.1"/>
    </source>
</evidence>
<sequence length="206" mass="19786">MILKLPGGRTVGVLAVGALTGSLLTVGGMATASAAPAPVIYACVDKATRAARIVSASTKCRATETRTSWNQKGLQGPRGATGPKGATGAKGTTGPRGATGPAGPKGATGPAGPQGATGARGPAGPPGTAGAPDIQIIQSPITNAGGQVRCVPGRIATGGGFRLPDGAAVRSSVPLTEGDVSVGWSVTVTPGAGQISGVIYVLCLNA</sequence>
<evidence type="ECO:0000313" key="3">
    <source>
        <dbReference type="Proteomes" id="UP000622547"/>
    </source>
</evidence>
<dbReference type="InterPro" id="IPR008160">
    <property type="entry name" value="Collagen"/>
</dbReference>
<evidence type="ECO:0008006" key="4">
    <source>
        <dbReference type="Google" id="ProtNLM"/>
    </source>
</evidence>
<gene>
    <name evidence="2" type="ORF">Pph01_32080</name>
</gene>
<dbReference type="Pfam" id="PF01391">
    <property type="entry name" value="Collagen"/>
    <property type="match status" value="1"/>
</dbReference>
<comment type="caution">
    <text evidence="2">The sequence shown here is derived from an EMBL/GenBank/DDBJ whole genome shotgun (WGS) entry which is preliminary data.</text>
</comment>
<keyword evidence="3" id="KW-1185">Reference proteome</keyword>
<organism evidence="2 3">
    <name type="scientific">Planotetraspora phitsanulokensis</name>
    <dbReference type="NCBI Taxonomy" id="575192"/>
    <lineage>
        <taxon>Bacteria</taxon>
        <taxon>Bacillati</taxon>
        <taxon>Actinomycetota</taxon>
        <taxon>Actinomycetes</taxon>
        <taxon>Streptosporangiales</taxon>
        <taxon>Streptosporangiaceae</taxon>
        <taxon>Planotetraspora</taxon>
    </lineage>
</organism>
<dbReference type="PANTHER" id="PTHR24637:SF421">
    <property type="entry name" value="CUTICLE COLLAGEN DPY-2"/>
    <property type="match status" value="1"/>
</dbReference>
<feature type="compositionally biased region" description="Polar residues" evidence="1">
    <location>
        <begin position="60"/>
        <end position="73"/>
    </location>
</feature>